<evidence type="ECO:0000256" key="2">
    <source>
        <dbReference type="ARBA" id="ARBA00025733"/>
    </source>
</evidence>
<dbReference type="InterPro" id="IPR045250">
    <property type="entry name" value="p23-like"/>
</dbReference>
<dbReference type="FunFam" id="2.60.40.790:FF:000013">
    <property type="entry name" value="Very-long-chain (3R)-3-hydroxyacyl-CoA dehydratase"/>
    <property type="match status" value="1"/>
</dbReference>
<dbReference type="GO" id="GO:0051131">
    <property type="term" value="P:chaperone-mediated protein complex assembly"/>
    <property type="evidence" value="ECO:0007669"/>
    <property type="project" value="TreeGrafter"/>
</dbReference>
<dbReference type="Pfam" id="PF04969">
    <property type="entry name" value="CS"/>
    <property type="match status" value="1"/>
</dbReference>
<dbReference type="GO" id="GO:0005829">
    <property type="term" value="C:cytosol"/>
    <property type="evidence" value="ECO:0007669"/>
    <property type="project" value="TreeGrafter"/>
</dbReference>
<gene>
    <name evidence="6" type="ORF">AYBTSS11_LOCUS29008</name>
</gene>
<evidence type="ECO:0000313" key="7">
    <source>
        <dbReference type="Proteomes" id="UP001189624"/>
    </source>
</evidence>
<dbReference type="CDD" id="cd06465">
    <property type="entry name" value="p23_hB-ind1_like"/>
    <property type="match status" value="1"/>
</dbReference>
<evidence type="ECO:0000256" key="3">
    <source>
        <dbReference type="RuleBase" id="RU369032"/>
    </source>
</evidence>
<dbReference type="GO" id="GO:0016491">
    <property type="term" value="F:oxidoreductase activity"/>
    <property type="evidence" value="ECO:0007669"/>
    <property type="project" value="InterPro"/>
</dbReference>
<keyword evidence="3" id="KW-0143">Chaperone</keyword>
<evidence type="ECO:0000313" key="6">
    <source>
        <dbReference type="EMBL" id="CAJ1976865.1"/>
    </source>
</evidence>
<dbReference type="GO" id="GO:0051879">
    <property type="term" value="F:Hsp90 protein binding"/>
    <property type="evidence" value="ECO:0007669"/>
    <property type="project" value="UniProtKB-UniRule"/>
</dbReference>
<keyword evidence="3" id="KW-0539">Nucleus</keyword>
<comment type="subcellular location">
    <subcellularLocation>
        <location evidence="3">Cytoplasm</location>
    </subcellularLocation>
    <subcellularLocation>
        <location evidence="3">Nucleus</location>
    </subcellularLocation>
</comment>
<dbReference type="GO" id="GO:0101031">
    <property type="term" value="C:protein folding chaperone complex"/>
    <property type="evidence" value="ECO:0007669"/>
    <property type="project" value="UniProtKB-ARBA"/>
</dbReference>
<dbReference type="GO" id="GO:0009408">
    <property type="term" value="P:response to heat"/>
    <property type="evidence" value="ECO:0007669"/>
    <property type="project" value="UniProtKB-ARBA"/>
</dbReference>
<protein>
    <recommendedName>
        <fullName evidence="3">Co-chaperone protein p23</fullName>
    </recommendedName>
</protein>
<evidence type="ECO:0000256" key="1">
    <source>
        <dbReference type="ARBA" id="ARBA00009324"/>
    </source>
</evidence>
<dbReference type="GO" id="GO:0008610">
    <property type="term" value="P:lipid biosynthetic process"/>
    <property type="evidence" value="ECO:0007669"/>
    <property type="project" value="InterPro"/>
</dbReference>
<feature type="domain" description="CS" evidence="5">
    <location>
        <begin position="210"/>
        <end position="299"/>
    </location>
</feature>
<dbReference type="InterPro" id="IPR006694">
    <property type="entry name" value="Fatty_acid_hydroxylase"/>
</dbReference>
<reference evidence="6" key="1">
    <citation type="submission" date="2023-10" db="EMBL/GenBank/DDBJ databases">
        <authorList>
            <person name="Domelevo Entfellner J.-B."/>
        </authorList>
    </citation>
    <scope>NUCLEOTIDE SEQUENCE</scope>
</reference>
<accession>A0AA87BBQ0</accession>
<dbReference type="Proteomes" id="UP001189624">
    <property type="component" value="Chromosome 10"/>
</dbReference>
<comment type="function">
    <text evidence="3">Acts as a co-chaperone for HSP90.</text>
</comment>
<dbReference type="SUPFAM" id="SSF49764">
    <property type="entry name" value="HSP20-like chaperones"/>
    <property type="match status" value="1"/>
</dbReference>
<keyword evidence="3" id="KW-0963">Cytoplasm</keyword>
<dbReference type="GO" id="GO:0051087">
    <property type="term" value="F:protein-folding chaperone binding"/>
    <property type="evidence" value="ECO:0007669"/>
    <property type="project" value="UniProtKB-ARBA"/>
</dbReference>
<comment type="similarity">
    <text evidence="2 3">Belongs to the p23/wos2 family.</text>
</comment>
<evidence type="ECO:0000256" key="4">
    <source>
        <dbReference type="SAM" id="MobiDB-lite"/>
    </source>
</evidence>
<name>A0AA87BBQ0_9FABA</name>
<sequence length="389" mass="44561">MVFWEGYVSDELMGTFAPIVERRGKEEFGSFSTVVKGVLLQQLVQAIVALFLPGLYILEEVQVKELKYRIEAIILLELGYCFLNDVLLTDNDMLAGTLQLTTTTKASGVVEQPSIAKQILQFLIAMFVMDTWQYFVHRYMHQNKFLYRHVHSQHHRLVVPYAIGALYSHPIEGLLLDTIGGAISFLDQTRGFTIGISQVDSSVFQFILLLRHPPIKWAQRSDEIYITVEVPDAQDVKLILEPEGKFYFSATRGAEKIPYEFNLDLFDKIDVKNSKTTNGLRNMFYIVSKTESKWWSRLLKQGGKPPVFLRVDWEKWVDEDEEQEEDKPGTDMDFGNFAFSKLGMGVGEDDVEDDHDVGFDESDAKELTDQASGKNKPDNDNKRLNGQWF</sequence>
<dbReference type="EMBL" id="OY731407">
    <property type="protein sequence ID" value="CAJ1976865.1"/>
    <property type="molecule type" value="Genomic_DNA"/>
</dbReference>
<dbReference type="InterPro" id="IPR007052">
    <property type="entry name" value="CS_dom"/>
</dbReference>
<comment type="subunit">
    <text evidence="3">Interacts with HSP90 in an ATP-dependent manner.</text>
</comment>
<dbReference type="InterPro" id="IPR008978">
    <property type="entry name" value="HSP20-like_chaperone"/>
</dbReference>
<dbReference type="Gene3D" id="2.60.40.790">
    <property type="match status" value="1"/>
</dbReference>
<dbReference type="PROSITE" id="PS51203">
    <property type="entry name" value="CS"/>
    <property type="match status" value="1"/>
</dbReference>
<dbReference type="GO" id="GO:0005506">
    <property type="term" value="F:iron ion binding"/>
    <property type="evidence" value="ECO:0007669"/>
    <property type="project" value="InterPro"/>
</dbReference>
<comment type="similarity">
    <text evidence="1">Belongs to the sterol desaturase family.</text>
</comment>
<dbReference type="Pfam" id="PF04116">
    <property type="entry name" value="FA_hydroxylase"/>
    <property type="match status" value="1"/>
</dbReference>
<dbReference type="PANTHER" id="PTHR22932">
    <property type="entry name" value="TELOMERASE-BINDING PROTEIN P23 HSP90 CO-CHAPERONE"/>
    <property type="match status" value="1"/>
</dbReference>
<feature type="region of interest" description="Disordered" evidence="4">
    <location>
        <begin position="345"/>
        <end position="389"/>
    </location>
</feature>
<feature type="compositionally biased region" description="Basic and acidic residues" evidence="4">
    <location>
        <begin position="356"/>
        <end position="368"/>
    </location>
</feature>
<dbReference type="Gramene" id="rna-AYBTSS11_LOCUS29008">
    <property type="protein sequence ID" value="CAJ1976865.1"/>
    <property type="gene ID" value="gene-AYBTSS11_LOCUS29008"/>
</dbReference>
<dbReference type="PANTHER" id="PTHR22932:SF11">
    <property type="entry name" value="CO-CHAPERONE PROTEIN P23"/>
    <property type="match status" value="1"/>
</dbReference>
<dbReference type="GO" id="GO:0006457">
    <property type="term" value="P:protein folding"/>
    <property type="evidence" value="ECO:0007669"/>
    <property type="project" value="TreeGrafter"/>
</dbReference>
<evidence type="ECO:0000259" key="5">
    <source>
        <dbReference type="PROSITE" id="PS51203"/>
    </source>
</evidence>
<dbReference type="AlphaFoldDB" id="A0AA87BBQ0"/>
<dbReference type="GO" id="GO:0005634">
    <property type="term" value="C:nucleus"/>
    <property type="evidence" value="ECO:0007669"/>
    <property type="project" value="UniProtKB-SubCell"/>
</dbReference>
<organism evidence="6 7">
    <name type="scientific">Sphenostylis stenocarpa</name>
    <dbReference type="NCBI Taxonomy" id="92480"/>
    <lineage>
        <taxon>Eukaryota</taxon>
        <taxon>Viridiplantae</taxon>
        <taxon>Streptophyta</taxon>
        <taxon>Embryophyta</taxon>
        <taxon>Tracheophyta</taxon>
        <taxon>Spermatophyta</taxon>
        <taxon>Magnoliopsida</taxon>
        <taxon>eudicotyledons</taxon>
        <taxon>Gunneridae</taxon>
        <taxon>Pentapetalae</taxon>
        <taxon>rosids</taxon>
        <taxon>fabids</taxon>
        <taxon>Fabales</taxon>
        <taxon>Fabaceae</taxon>
        <taxon>Papilionoideae</taxon>
        <taxon>50 kb inversion clade</taxon>
        <taxon>NPAAA clade</taxon>
        <taxon>indigoferoid/millettioid clade</taxon>
        <taxon>Phaseoleae</taxon>
        <taxon>Sphenostylis</taxon>
    </lineage>
</organism>
<keyword evidence="7" id="KW-1185">Reference proteome</keyword>
<proteinExistence type="inferred from homology"/>